<dbReference type="NCBIfam" id="TIGR03804">
    <property type="entry name" value="para_beta_helix"/>
    <property type="match status" value="1"/>
</dbReference>
<feature type="domain" description="Right handed beta helix" evidence="1">
    <location>
        <begin position="109"/>
        <end position="239"/>
    </location>
</feature>
<organism evidence="2 3">
    <name type="scientific">Cecembia lonarensis (strain CCUG 58316 / KCTC 22772 / LW9)</name>
    <dbReference type="NCBI Taxonomy" id="1225176"/>
    <lineage>
        <taxon>Bacteria</taxon>
        <taxon>Pseudomonadati</taxon>
        <taxon>Bacteroidota</taxon>
        <taxon>Cytophagia</taxon>
        <taxon>Cytophagales</taxon>
        <taxon>Cyclobacteriaceae</taxon>
        <taxon>Cecembia</taxon>
    </lineage>
</organism>
<dbReference type="AlphaFoldDB" id="K1KXZ9"/>
<dbReference type="Gene3D" id="2.160.20.10">
    <property type="entry name" value="Single-stranded right-handed beta-helix, Pectin lyase-like"/>
    <property type="match status" value="1"/>
</dbReference>
<dbReference type="Proteomes" id="UP000004478">
    <property type="component" value="Unassembled WGS sequence"/>
</dbReference>
<sequence>MKTRNLLQISLLIFPLVYLFFSCSSSTTEMTFDSSKLRKASQEEVEKVVEAFILAEDGDVIEVPEGFYSFKTQLILDNKSNIQIKGQGMDKTVLSFRELKTGGEGVKLVGNEILIQDLSIEDAPGDGVKSQHVDGMTFRRINVTWTNGDKSKNGTYAIYPVQCKNVLIDECIASHSKDAGIYVGQSENIIVKNSLAFGNVAGIEIENSDNAEVYGNTARDNAGGILVFNLPGLPKSDGKGTKIYDNDIITNNHVNFATPLGEDPNGNTVTMIPPGSGIVLLAAKDVEVYNNRIHKNKTVGIAIANYHVTGFPMDAPNWSPFTSNIYVHNNDFKRTWRFPDLTKEFGQLISVYNAHGKGKTQDIIYDGFFDQSLAENILSNPMSICIDEADMEKLNFTLFDLWEGEENIKASKDYNPFVCQTEVFTDVSHLTQK</sequence>
<dbReference type="Pfam" id="PF13229">
    <property type="entry name" value="Beta_helix"/>
    <property type="match status" value="1"/>
</dbReference>
<dbReference type="InterPro" id="IPR011050">
    <property type="entry name" value="Pectin_lyase_fold/virulence"/>
</dbReference>
<dbReference type="OrthoDB" id="338827at2"/>
<reference evidence="2 3" key="1">
    <citation type="journal article" date="2012" name="J. Bacteriol.">
        <title>Draft Genome Sequence of Cecembia lonarensis Strain LW9T, Isolated from Lonar Lake, a Haloalkaline Lake in India.</title>
        <authorList>
            <person name="Shivaji S."/>
            <person name="Ara S."/>
            <person name="Singh A."/>
            <person name="Pinnaka A.K."/>
        </authorList>
    </citation>
    <scope>NUCLEOTIDE SEQUENCE [LARGE SCALE GENOMIC DNA]</scope>
    <source>
        <strain evidence="2 3">LW9</strain>
    </source>
</reference>
<dbReference type="InterPro" id="IPR039448">
    <property type="entry name" value="Beta_helix"/>
</dbReference>
<evidence type="ECO:0000313" key="2">
    <source>
        <dbReference type="EMBL" id="EKB49015.1"/>
    </source>
</evidence>
<name>K1KXZ9_CECL9</name>
<proteinExistence type="predicted"/>
<accession>K1KXZ9</accession>
<protein>
    <submittedName>
        <fullName evidence="2">Parallel beta-helix repeat-containing protein</fullName>
    </submittedName>
</protein>
<dbReference type="RefSeq" id="WP_009185387.1">
    <property type="nucleotide sequence ID" value="NZ_AMGM01000035.1"/>
</dbReference>
<dbReference type="EMBL" id="AMGM01000035">
    <property type="protein sequence ID" value="EKB49015.1"/>
    <property type="molecule type" value="Genomic_DNA"/>
</dbReference>
<dbReference type="NCBIfam" id="TIGR03805">
    <property type="entry name" value="beta_helix_1"/>
    <property type="match status" value="1"/>
</dbReference>
<dbReference type="InterPro" id="IPR006626">
    <property type="entry name" value="PbH1"/>
</dbReference>
<dbReference type="InterPro" id="IPR012334">
    <property type="entry name" value="Pectin_lyas_fold"/>
</dbReference>
<dbReference type="SMART" id="SM00710">
    <property type="entry name" value="PbH1"/>
    <property type="match status" value="7"/>
</dbReference>
<dbReference type="InterPro" id="IPR022442">
    <property type="entry name" value="SO_2930-like_dom"/>
</dbReference>
<comment type="caution">
    <text evidence="2">The sequence shown here is derived from an EMBL/GenBank/DDBJ whole genome shotgun (WGS) entry which is preliminary data.</text>
</comment>
<keyword evidence="3" id="KW-1185">Reference proteome</keyword>
<evidence type="ECO:0000259" key="1">
    <source>
        <dbReference type="Pfam" id="PF13229"/>
    </source>
</evidence>
<dbReference type="PROSITE" id="PS51257">
    <property type="entry name" value="PROKAR_LIPOPROTEIN"/>
    <property type="match status" value="1"/>
</dbReference>
<gene>
    <name evidence="2" type="ORF">B879_02358</name>
</gene>
<dbReference type="InterPro" id="IPR022441">
    <property type="entry name" value="Para_beta_helix_rpt-2"/>
</dbReference>
<dbReference type="SUPFAM" id="SSF51126">
    <property type="entry name" value="Pectin lyase-like"/>
    <property type="match status" value="1"/>
</dbReference>
<dbReference type="PATRIC" id="fig|1225176.3.peg.2517"/>
<evidence type="ECO:0000313" key="3">
    <source>
        <dbReference type="Proteomes" id="UP000004478"/>
    </source>
</evidence>